<proteinExistence type="predicted"/>
<gene>
    <name evidence="1" type="ORF">QIT00_08240</name>
</gene>
<evidence type="ECO:0000313" key="1">
    <source>
        <dbReference type="EMBL" id="MDI3418552.1"/>
    </source>
</evidence>
<organism evidence="1 2">
    <name type="scientific">Streptomyces luteolus</name>
    <dbReference type="NCBI Taxonomy" id="3043615"/>
    <lineage>
        <taxon>Bacteria</taxon>
        <taxon>Bacillati</taxon>
        <taxon>Actinomycetota</taxon>
        <taxon>Actinomycetes</taxon>
        <taxon>Kitasatosporales</taxon>
        <taxon>Streptomycetaceae</taxon>
        <taxon>Streptomyces</taxon>
    </lineage>
</organism>
<dbReference type="EMBL" id="JASCIS010000006">
    <property type="protein sequence ID" value="MDI3418552.1"/>
    <property type="molecule type" value="Genomic_DNA"/>
</dbReference>
<reference evidence="1 2" key="1">
    <citation type="submission" date="2023-05" db="EMBL/GenBank/DDBJ databases">
        <title>Draft genome sequence of Streptomyces sp. B-S-A12 isolated from a cave soil in Thailand.</title>
        <authorList>
            <person name="Chamroensaksri N."/>
            <person name="Muangham S."/>
        </authorList>
    </citation>
    <scope>NUCLEOTIDE SEQUENCE [LARGE SCALE GENOMIC DNA]</scope>
    <source>
        <strain evidence="1 2">B-S-A12</strain>
    </source>
</reference>
<sequence>MAGSSLGLTEEQQDLKDWVHGFAGFESLADLFGDPSGISLQIANEELFWGDAGIGMALSGTSLAVAGIFSSGTPDQLAIEVSPART</sequence>
<protein>
    <submittedName>
        <fullName evidence="1">Uncharacterized protein</fullName>
    </submittedName>
</protein>
<keyword evidence="2" id="KW-1185">Reference proteome</keyword>
<name>A0ABT6SSH0_9ACTN</name>
<accession>A0ABT6SSH0</accession>
<comment type="caution">
    <text evidence="1">The sequence shown here is derived from an EMBL/GenBank/DDBJ whole genome shotgun (WGS) entry which is preliminary data.</text>
</comment>
<evidence type="ECO:0000313" key="2">
    <source>
        <dbReference type="Proteomes" id="UP001237105"/>
    </source>
</evidence>
<dbReference type="Proteomes" id="UP001237105">
    <property type="component" value="Unassembled WGS sequence"/>
</dbReference>